<protein>
    <submittedName>
        <fullName evidence="2">Olfactory receptor 4F3/4F16/4F29-like</fullName>
    </submittedName>
</protein>
<gene>
    <name evidence="2" type="primary">LOC105077031</name>
</gene>
<dbReference type="Proteomes" id="UP001732780">
    <property type="component" value="Chromosome 6"/>
</dbReference>
<dbReference type="RefSeq" id="XP_074220908.1">
    <property type="nucleotide sequence ID" value="XM_074364807.1"/>
</dbReference>
<accession>A0AC58QF46</accession>
<name>A0AC58QF46_CAMBA</name>
<evidence type="ECO:0000313" key="2">
    <source>
        <dbReference type="RefSeq" id="XP_074220908.1"/>
    </source>
</evidence>
<evidence type="ECO:0000313" key="1">
    <source>
        <dbReference type="Proteomes" id="UP001732780"/>
    </source>
</evidence>
<proteinExistence type="predicted"/>
<organism evidence="1 2">
    <name type="scientific">Camelus bactrianus</name>
    <name type="common">Bactrian camel</name>
    <dbReference type="NCBI Taxonomy" id="9837"/>
    <lineage>
        <taxon>Eukaryota</taxon>
        <taxon>Metazoa</taxon>
        <taxon>Chordata</taxon>
        <taxon>Craniata</taxon>
        <taxon>Vertebrata</taxon>
        <taxon>Euteleostomi</taxon>
        <taxon>Mammalia</taxon>
        <taxon>Eutheria</taxon>
        <taxon>Laurasiatheria</taxon>
        <taxon>Artiodactyla</taxon>
        <taxon>Tylopoda</taxon>
        <taxon>Camelidae</taxon>
        <taxon>Camelus</taxon>
    </lineage>
</organism>
<reference evidence="2" key="1">
    <citation type="submission" date="2025-08" db="UniProtKB">
        <authorList>
            <consortium name="RefSeq"/>
        </authorList>
    </citation>
    <scope>IDENTIFICATION</scope>
    <source>
        <tissue evidence="2">Blood</tissue>
    </source>
</reference>
<sequence length="363" mass="40943">MIFSFRCLCNCIARTFLPTYKLCFSPSYALQVTSGSALCTKLMDGGNRSVVSEFLLLGLTNSWEIQILLFLFFTIFYIASMLGNLLIVLTILSDHHLHSPVYFLLANLSFIDTGVSSIASPKMIYDLFRKHKVISLKGCITQMFFIHTVGGTEMVLLIVMAYDRYIAICKPLHYLTIMSLRMCISLLAVAWTIGLIHSVAQLAFVVNLPFCGPNKMDSFYCDFPRFIKLACTDTYRLEFLVTANSGFISMGTFFILIASYIFILVTVRRHSSGGSSKALSTLSAHITVVVFFFGPCIIVYVWPFPTLPIDKFLAIFDALITPLMNPIIYTFRNKEMKVAMKRLLGKVLSFRKNFFSHSTRNSG</sequence>
<keyword evidence="1" id="KW-1185">Reference proteome</keyword>